<keyword evidence="3" id="KW-0520">NAD</keyword>
<evidence type="ECO:0000256" key="1">
    <source>
        <dbReference type="ARBA" id="ARBA00011982"/>
    </source>
</evidence>
<evidence type="ECO:0000256" key="4">
    <source>
        <dbReference type="ARBA" id="ARBA00047304"/>
    </source>
</evidence>
<dbReference type="InterPro" id="IPR035897">
    <property type="entry name" value="Toll_tir_struct_dom_sf"/>
</dbReference>
<dbReference type="AlphaFoldDB" id="A0A9Q0UR69"/>
<dbReference type="PANTHER" id="PTHR32009:SF39">
    <property type="entry name" value="TIR DOMAIN-CONTAINING PROTEIN"/>
    <property type="match status" value="1"/>
</dbReference>
<dbReference type="PANTHER" id="PTHR32009">
    <property type="entry name" value="TMV RESISTANCE PROTEIN N-LIKE"/>
    <property type="match status" value="1"/>
</dbReference>
<dbReference type="SUPFAM" id="SSF52200">
    <property type="entry name" value="Toll/Interleukin receptor TIR domain"/>
    <property type="match status" value="1"/>
</dbReference>
<proteinExistence type="predicted"/>
<dbReference type="EC" id="3.2.2.6" evidence="1"/>
<protein>
    <recommendedName>
        <fullName evidence="1">ADP-ribosyl cyclase/cyclic ADP-ribose hydrolase</fullName>
        <ecNumber evidence="1">3.2.2.6</ecNumber>
    </recommendedName>
</protein>
<sequence length="191" mass="22662">MPIRSRLLKTIEESGLSVFIFSRDYASLTWCFDELVNMIGFMSEMRPDAVFPVSYDAKQSKIDDQIGMYTIVFDKDEEEEKCRDDAKVKRWMNILIGVENYEKSGVESWKSIKGPPQFQGPQSSKILHQYQYFMLLGQPIWQKKRWPILWQRSPSSSQRRSRSSLLRSRWVQPLQRFQTLESLLQQLREQP</sequence>
<accession>A0A9Q0UR69</accession>
<evidence type="ECO:0000313" key="6">
    <source>
        <dbReference type="EMBL" id="KAJ6734904.1"/>
    </source>
</evidence>
<keyword evidence="7" id="KW-1185">Reference proteome</keyword>
<dbReference type="PROSITE" id="PS50104">
    <property type="entry name" value="TIR"/>
    <property type="match status" value="1"/>
</dbReference>
<keyword evidence="2" id="KW-0378">Hydrolase</keyword>
<dbReference type="InterPro" id="IPR000157">
    <property type="entry name" value="TIR_dom"/>
</dbReference>
<name>A0A9Q0UR69_SALPP</name>
<organism evidence="6 7">
    <name type="scientific">Salix purpurea</name>
    <name type="common">Purple osier willow</name>
    <dbReference type="NCBI Taxonomy" id="77065"/>
    <lineage>
        <taxon>Eukaryota</taxon>
        <taxon>Viridiplantae</taxon>
        <taxon>Streptophyta</taxon>
        <taxon>Embryophyta</taxon>
        <taxon>Tracheophyta</taxon>
        <taxon>Spermatophyta</taxon>
        <taxon>Magnoliopsida</taxon>
        <taxon>eudicotyledons</taxon>
        <taxon>Gunneridae</taxon>
        <taxon>Pentapetalae</taxon>
        <taxon>rosids</taxon>
        <taxon>fabids</taxon>
        <taxon>Malpighiales</taxon>
        <taxon>Salicaceae</taxon>
        <taxon>Saliceae</taxon>
        <taxon>Salix</taxon>
    </lineage>
</organism>
<dbReference type="Proteomes" id="UP001151532">
    <property type="component" value="Chromosome 17"/>
</dbReference>
<feature type="domain" description="TIR" evidence="5">
    <location>
        <begin position="1"/>
        <end position="95"/>
    </location>
</feature>
<dbReference type="GO" id="GO:0007165">
    <property type="term" value="P:signal transduction"/>
    <property type="evidence" value="ECO:0007669"/>
    <property type="project" value="InterPro"/>
</dbReference>
<dbReference type="GO" id="GO:0061809">
    <property type="term" value="F:NAD+ nucleosidase activity, cyclic ADP-ribose generating"/>
    <property type="evidence" value="ECO:0007669"/>
    <property type="project" value="UniProtKB-EC"/>
</dbReference>
<evidence type="ECO:0000256" key="3">
    <source>
        <dbReference type="ARBA" id="ARBA00023027"/>
    </source>
</evidence>
<evidence type="ECO:0000259" key="5">
    <source>
        <dbReference type="PROSITE" id="PS50104"/>
    </source>
</evidence>
<dbReference type="OrthoDB" id="850167at2759"/>
<comment type="caution">
    <text evidence="6">The sequence shown here is derived from an EMBL/GenBank/DDBJ whole genome shotgun (WGS) entry which is preliminary data.</text>
</comment>
<evidence type="ECO:0000256" key="2">
    <source>
        <dbReference type="ARBA" id="ARBA00022801"/>
    </source>
</evidence>
<reference evidence="6" key="1">
    <citation type="submission" date="2022-11" db="EMBL/GenBank/DDBJ databases">
        <authorList>
            <person name="Hyden B.L."/>
            <person name="Feng K."/>
            <person name="Yates T."/>
            <person name="Jawdy S."/>
            <person name="Smart L.B."/>
            <person name="Muchero W."/>
        </authorList>
    </citation>
    <scope>NUCLEOTIDE SEQUENCE</scope>
    <source>
        <tissue evidence="6">Shoot tip</tissue>
    </source>
</reference>
<dbReference type="Pfam" id="PF01582">
    <property type="entry name" value="TIR"/>
    <property type="match status" value="1"/>
</dbReference>
<evidence type="ECO:0000313" key="7">
    <source>
        <dbReference type="Proteomes" id="UP001151532"/>
    </source>
</evidence>
<dbReference type="EMBL" id="JAPFFK010000011">
    <property type="protein sequence ID" value="KAJ6734904.1"/>
    <property type="molecule type" value="Genomic_DNA"/>
</dbReference>
<gene>
    <name evidence="6" type="ORF">OIU79_002058</name>
</gene>
<comment type="catalytic activity">
    <reaction evidence="4">
        <text>NAD(+) + H2O = ADP-D-ribose + nicotinamide + H(+)</text>
        <dbReference type="Rhea" id="RHEA:16301"/>
        <dbReference type="ChEBI" id="CHEBI:15377"/>
        <dbReference type="ChEBI" id="CHEBI:15378"/>
        <dbReference type="ChEBI" id="CHEBI:17154"/>
        <dbReference type="ChEBI" id="CHEBI:57540"/>
        <dbReference type="ChEBI" id="CHEBI:57967"/>
        <dbReference type="EC" id="3.2.2.6"/>
    </reaction>
    <physiologicalReaction direction="left-to-right" evidence="4">
        <dbReference type="Rhea" id="RHEA:16302"/>
    </physiologicalReaction>
</comment>
<dbReference type="Gene3D" id="3.40.50.10140">
    <property type="entry name" value="Toll/interleukin-1 receptor homology (TIR) domain"/>
    <property type="match status" value="1"/>
</dbReference>
<reference evidence="6" key="2">
    <citation type="journal article" date="2023" name="Int. J. Mol. Sci.">
        <title>De Novo Assembly and Annotation of 11 Diverse Shrub Willow (Salix) Genomes Reveals Novel Gene Organization in Sex-Linked Regions.</title>
        <authorList>
            <person name="Hyden B."/>
            <person name="Feng K."/>
            <person name="Yates T.B."/>
            <person name="Jawdy S."/>
            <person name="Cereghino C."/>
            <person name="Smart L.B."/>
            <person name="Muchero W."/>
        </authorList>
    </citation>
    <scope>NUCLEOTIDE SEQUENCE</scope>
    <source>
        <tissue evidence="6">Shoot tip</tissue>
    </source>
</reference>